<dbReference type="GO" id="GO:0051793">
    <property type="term" value="P:medium-chain fatty acid catabolic process"/>
    <property type="evidence" value="ECO:0007669"/>
    <property type="project" value="TreeGrafter"/>
</dbReference>
<evidence type="ECO:0000313" key="5">
    <source>
        <dbReference type="Proteomes" id="UP000054097"/>
    </source>
</evidence>
<keyword evidence="5" id="KW-1185">Reference proteome</keyword>
<dbReference type="EMBL" id="KN824309">
    <property type="protein sequence ID" value="KIM26093.1"/>
    <property type="molecule type" value="Genomic_DNA"/>
</dbReference>
<sequence>MFPFSWLYSTGSTTLHCSPEITDIPTKAGPVNGIAEFTKKYCPAVLTGFKPSWWLPNGHSQTAYCVMGDFSQVDKVEYDRKYLRLPDGGTLGVDFTPPFSKELDASTPIIVVEHGLTGGSYESYVRHILATACAPKEEGGLGYRAAVINFRGCAGVPLTSPRLYSAACTDDLACGALFVSKMFPKAKLVGIGFSLGANVITKYLGEEGVNSRLAGACVLACPWNLVENSKSLEGRWFNREVYSKAMGTNLLRLYTSHVPSIEKMEGSHMLSINPRILELKSPRLIDVDEVMVSQSGGASPPWPFASALEYYKHASSDHALPGIKVPFLAISAEDDPIVQVIPRPDEPSTEASGWVAVAITPGGGHLGWFEDSEQRGKVRRWIKQPALQWLRAIAEEFVREPGQGGRPTELVDGFTREIGRENIGYKEIDAEELPKGPDVKGLAKGL</sequence>
<dbReference type="GO" id="GO:0008126">
    <property type="term" value="F:acetylesterase activity"/>
    <property type="evidence" value="ECO:0007669"/>
    <property type="project" value="TreeGrafter"/>
</dbReference>
<reference evidence="4 5" key="1">
    <citation type="submission" date="2014-04" db="EMBL/GenBank/DDBJ databases">
        <authorList>
            <consortium name="DOE Joint Genome Institute"/>
            <person name="Kuo A."/>
            <person name="Zuccaro A."/>
            <person name="Kohler A."/>
            <person name="Nagy L.G."/>
            <person name="Floudas D."/>
            <person name="Copeland A."/>
            <person name="Barry K.W."/>
            <person name="Cichocki N."/>
            <person name="Veneault-Fourrey C."/>
            <person name="LaButti K."/>
            <person name="Lindquist E.A."/>
            <person name="Lipzen A."/>
            <person name="Lundell T."/>
            <person name="Morin E."/>
            <person name="Murat C."/>
            <person name="Sun H."/>
            <person name="Tunlid A."/>
            <person name="Henrissat B."/>
            <person name="Grigoriev I.V."/>
            <person name="Hibbett D.S."/>
            <person name="Martin F."/>
            <person name="Nordberg H.P."/>
            <person name="Cantor M.N."/>
            <person name="Hua S.X."/>
        </authorList>
    </citation>
    <scope>NUCLEOTIDE SEQUENCE [LARGE SCALE GENOMIC DNA]</scope>
    <source>
        <strain evidence="4 5">MAFF 305830</strain>
    </source>
</reference>
<dbReference type="PANTHER" id="PTHR10794">
    <property type="entry name" value="ABHYDROLASE DOMAIN-CONTAINING PROTEIN"/>
    <property type="match status" value="1"/>
</dbReference>
<dbReference type="GO" id="GO:0047372">
    <property type="term" value="F:monoacylglycerol lipase activity"/>
    <property type="evidence" value="ECO:0007669"/>
    <property type="project" value="TreeGrafter"/>
</dbReference>
<dbReference type="InterPro" id="IPR029058">
    <property type="entry name" value="AB_hydrolase_fold"/>
</dbReference>
<dbReference type="STRING" id="933852.A0A0C2WIC8"/>
<accession>A0A0C2WIC8</accession>
<proteinExistence type="inferred from homology"/>
<reference evidence="5" key="2">
    <citation type="submission" date="2015-01" db="EMBL/GenBank/DDBJ databases">
        <title>Evolutionary Origins and Diversification of the Mycorrhizal Mutualists.</title>
        <authorList>
            <consortium name="DOE Joint Genome Institute"/>
            <consortium name="Mycorrhizal Genomics Consortium"/>
            <person name="Kohler A."/>
            <person name="Kuo A."/>
            <person name="Nagy L.G."/>
            <person name="Floudas D."/>
            <person name="Copeland A."/>
            <person name="Barry K.W."/>
            <person name="Cichocki N."/>
            <person name="Veneault-Fourrey C."/>
            <person name="LaButti K."/>
            <person name="Lindquist E.A."/>
            <person name="Lipzen A."/>
            <person name="Lundell T."/>
            <person name="Morin E."/>
            <person name="Murat C."/>
            <person name="Riley R."/>
            <person name="Ohm R."/>
            <person name="Sun H."/>
            <person name="Tunlid A."/>
            <person name="Henrissat B."/>
            <person name="Grigoriev I.V."/>
            <person name="Hibbett D.S."/>
            <person name="Martin F."/>
        </authorList>
    </citation>
    <scope>NUCLEOTIDE SEQUENCE [LARGE SCALE GENOMIC DNA]</scope>
    <source>
        <strain evidence="5">MAFF 305830</strain>
    </source>
</reference>
<name>A0A0C2WIC8_SERVB</name>
<dbReference type="PIRSF" id="PIRSF005211">
    <property type="entry name" value="Ab_hydro_YheT"/>
    <property type="match status" value="1"/>
</dbReference>
<evidence type="ECO:0000256" key="2">
    <source>
        <dbReference type="PIRSR" id="PIRSR005211-1"/>
    </source>
</evidence>
<comment type="similarity">
    <text evidence="1">Belongs to the AB hydrolase superfamily. AB hydrolase 4 family.</text>
</comment>
<feature type="domain" description="AB hydrolase-1" evidence="3">
    <location>
        <begin position="111"/>
        <end position="372"/>
    </location>
</feature>
<dbReference type="HOGENOM" id="CLU_032487_1_1_1"/>
<dbReference type="OrthoDB" id="5954035at2759"/>
<organism evidence="4 5">
    <name type="scientific">Serendipita vermifera MAFF 305830</name>
    <dbReference type="NCBI Taxonomy" id="933852"/>
    <lineage>
        <taxon>Eukaryota</taxon>
        <taxon>Fungi</taxon>
        <taxon>Dikarya</taxon>
        <taxon>Basidiomycota</taxon>
        <taxon>Agaricomycotina</taxon>
        <taxon>Agaricomycetes</taxon>
        <taxon>Sebacinales</taxon>
        <taxon>Serendipitaceae</taxon>
        <taxon>Serendipita</taxon>
    </lineage>
</organism>
<dbReference type="GO" id="GO:0051792">
    <property type="term" value="P:medium-chain fatty acid biosynthetic process"/>
    <property type="evidence" value="ECO:0007669"/>
    <property type="project" value="TreeGrafter"/>
</dbReference>
<dbReference type="InterPro" id="IPR050960">
    <property type="entry name" value="AB_hydrolase_4_sf"/>
</dbReference>
<feature type="active site" description="Charge relay system" evidence="2">
    <location>
        <position position="335"/>
    </location>
</feature>
<dbReference type="InterPro" id="IPR012020">
    <property type="entry name" value="ABHD4"/>
</dbReference>
<dbReference type="InterPro" id="IPR000073">
    <property type="entry name" value="AB_hydrolase_1"/>
</dbReference>
<gene>
    <name evidence="4" type="ORF">M408DRAFT_330854</name>
</gene>
<dbReference type="Gene3D" id="3.40.50.1820">
    <property type="entry name" value="alpha/beta hydrolase"/>
    <property type="match status" value="1"/>
</dbReference>
<dbReference type="AlphaFoldDB" id="A0A0C2WIC8"/>
<protein>
    <recommendedName>
        <fullName evidence="3">AB hydrolase-1 domain-containing protein</fullName>
    </recommendedName>
</protein>
<feature type="active site" description="Charge relay system" evidence="2">
    <location>
        <position position="365"/>
    </location>
</feature>
<feature type="active site" description="Charge relay system" evidence="2">
    <location>
        <position position="194"/>
    </location>
</feature>
<dbReference type="Proteomes" id="UP000054097">
    <property type="component" value="Unassembled WGS sequence"/>
</dbReference>
<evidence type="ECO:0000259" key="3">
    <source>
        <dbReference type="Pfam" id="PF12697"/>
    </source>
</evidence>
<dbReference type="Pfam" id="PF12697">
    <property type="entry name" value="Abhydrolase_6"/>
    <property type="match status" value="1"/>
</dbReference>
<dbReference type="SUPFAM" id="SSF53474">
    <property type="entry name" value="alpha/beta-Hydrolases"/>
    <property type="match status" value="1"/>
</dbReference>
<evidence type="ECO:0000313" key="4">
    <source>
        <dbReference type="EMBL" id="KIM26093.1"/>
    </source>
</evidence>
<dbReference type="PANTHER" id="PTHR10794:SF63">
    <property type="entry name" value="ALPHA_BETA HYDROLASE 1, ISOFORM A"/>
    <property type="match status" value="1"/>
</dbReference>
<evidence type="ECO:0000256" key="1">
    <source>
        <dbReference type="ARBA" id="ARBA00010884"/>
    </source>
</evidence>